<comment type="similarity">
    <text evidence="1">Belongs to the glycosyl hydrolase 18 family.</text>
</comment>
<dbReference type="Pfam" id="PF00704">
    <property type="entry name" value="Glyco_hydro_18"/>
    <property type="match status" value="1"/>
</dbReference>
<feature type="domain" description="GH18" evidence="5">
    <location>
        <begin position="81"/>
        <end position="395"/>
    </location>
</feature>
<accession>A0A238BHI1</accession>
<dbReference type="Proteomes" id="UP000242913">
    <property type="component" value="Unassembled WGS sequence"/>
</dbReference>
<dbReference type="Gene3D" id="3.20.20.80">
    <property type="entry name" value="Glycosidases"/>
    <property type="match status" value="1"/>
</dbReference>
<dbReference type="PANTHER" id="PTHR46066">
    <property type="entry name" value="CHITINASE DOMAIN-CONTAINING PROTEIN 1 FAMILY MEMBER"/>
    <property type="match status" value="1"/>
</dbReference>
<dbReference type="Gene3D" id="3.10.50.10">
    <property type="match status" value="1"/>
</dbReference>
<dbReference type="PROSITE" id="PS51910">
    <property type="entry name" value="GH18_2"/>
    <property type="match status" value="1"/>
</dbReference>
<organism evidence="6 7">
    <name type="scientific">Onchocerca flexuosa</name>
    <dbReference type="NCBI Taxonomy" id="387005"/>
    <lineage>
        <taxon>Eukaryota</taxon>
        <taxon>Metazoa</taxon>
        <taxon>Ecdysozoa</taxon>
        <taxon>Nematoda</taxon>
        <taxon>Chromadorea</taxon>
        <taxon>Rhabditida</taxon>
        <taxon>Spirurina</taxon>
        <taxon>Spiruromorpha</taxon>
        <taxon>Filarioidea</taxon>
        <taxon>Onchocercidae</taxon>
        <taxon>Onchocerca</taxon>
    </lineage>
</organism>
<dbReference type="InterPro" id="IPR001223">
    <property type="entry name" value="Glyco_hydro18_cat"/>
</dbReference>
<name>A0A238BHI1_9BILA</name>
<keyword evidence="7" id="KW-1185">Reference proteome</keyword>
<evidence type="ECO:0000313" key="6">
    <source>
        <dbReference type="EMBL" id="OZC04821.1"/>
    </source>
</evidence>
<feature type="signal peptide" evidence="4">
    <location>
        <begin position="1"/>
        <end position="22"/>
    </location>
</feature>
<evidence type="ECO:0000313" key="7">
    <source>
        <dbReference type="Proteomes" id="UP000242913"/>
    </source>
</evidence>
<dbReference type="InterPro" id="IPR017853">
    <property type="entry name" value="GH"/>
</dbReference>
<dbReference type="GO" id="GO:0070492">
    <property type="term" value="F:oligosaccharide binding"/>
    <property type="evidence" value="ECO:0007669"/>
    <property type="project" value="TreeGrafter"/>
</dbReference>
<reference evidence="6 7" key="1">
    <citation type="submission" date="2015-12" db="EMBL/GenBank/DDBJ databases">
        <title>Draft genome of the nematode, Onchocerca flexuosa.</title>
        <authorList>
            <person name="Mitreva M."/>
        </authorList>
    </citation>
    <scope>NUCLEOTIDE SEQUENCE [LARGE SCALE GENOMIC DNA]</scope>
    <source>
        <strain evidence="6">Red Deer</strain>
    </source>
</reference>
<protein>
    <recommendedName>
        <fullName evidence="2">Chitinase domain-containing protein 1</fullName>
    </recommendedName>
</protein>
<evidence type="ECO:0000256" key="2">
    <source>
        <dbReference type="ARBA" id="ARBA00040976"/>
    </source>
</evidence>
<dbReference type="GO" id="GO:0005975">
    <property type="term" value="P:carbohydrate metabolic process"/>
    <property type="evidence" value="ECO:0007669"/>
    <property type="project" value="InterPro"/>
</dbReference>
<dbReference type="SUPFAM" id="SSF51445">
    <property type="entry name" value="(Trans)glycosidases"/>
    <property type="match status" value="1"/>
</dbReference>
<dbReference type="PANTHER" id="PTHR46066:SF2">
    <property type="entry name" value="CHITINASE DOMAIN-CONTAINING PROTEIN 1"/>
    <property type="match status" value="1"/>
</dbReference>
<feature type="chain" id="PRO_5012195646" description="Chitinase domain-containing protein 1" evidence="4">
    <location>
        <begin position="23"/>
        <end position="395"/>
    </location>
</feature>
<dbReference type="InterPro" id="IPR011583">
    <property type="entry name" value="Chitinase_II/V-like_cat"/>
</dbReference>
<dbReference type="EMBL" id="KZ271574">
    <property type="protein sequence ID" value="OZC04821.1"/>
    <property type="molecule type" value="Genomic_DNA"/>
</dbReference>
<feature type="region of interest" description="Disordered" evidence="3">
    <location>
        <begin position="32"/>
        <end position="51"/>
    </location>
</feature>
<keyword evidence="4" id="KW-0732">Signal</keyword>
<dbReference type="GO" id="GO:0012505">
    <property type="term" value="C:endomembrane system"/>
    <property type="evidence" value="ECO:0007669"/>
    <property type="project" value="TreeGrafter"/>
</dbReference>
<evidence type="ECO:0000259" key="5">
    <source>
        <dbReference type="PROSITE" id="PS51910"/>
    </source>
</evidence>
<evidence type="ECO:0000256" key="3">
    <source>
        <dbReference type="SAM" id="MobiDB-lite"/>
    </source>
</evidence>
<gene>
    <name evidence="6" type="ORF">X798_08186</name>
</gene>
<dbReference type="OrthoDB" id="10254444at2759"/>
<dbReference type="SMART" id="SM00636">
    <property type="entry name" value="Glyco_18"/>
    <property type="match status" value="1"/>
</dbReference>
<evidence type="ECO:0000256" key="4">
    <source>
        <dbReference type="SAM" id="SignalP"/>
    </source>
</evidence>
<proteinExistence type="inferred from homology"/>
<evidence type="ECO:0000256" key="1">
    <source>
        <dbReference type="ARBA" id="ARBA00009336"/>
    </source>
</evidence>
<dbReference type="AlphaFoldDB" id="A0A238BHI1"/>
<dbReference type="InterPro" id="IPR029070">
    <property type="entry name" value="Chitinase_insertion_sf"/>
</dbReference>
<dbReference type="GO" id="GO:0008061">
    <property type="term" value="F:chitin binding"/>
    <property type="evidence" value="ECO:0007669"/>
    <property type="project" value="InterPro"/>
</dbReference>
<sequence length="395" mass="45720">MVRRFPECIVFLILLFFSVTYSTLSKSDRKEKSKKFDETNQRQKERSDITKQAQHFENKATVANILDDHHKLCAEEKKFNHPILAYVTPWNNGGYDIAKWAARKFTHISPVWFQFKPEVKKQKTCTILGTHDMDIQWLTDVLANNSEIKFVPRLIMDGSAPENIERFLFDERWQTECAQLVINFIKKNKMHGAVIELWLQVLSLVQVGVKEELIELIAHWAELFHQADLEIIVPLPAPLNYKNKPTGFILKTELARIINNVNYVNVMTYDYSSDYFIGVSPVEWIQYNLEYILSESSINSSKLLMGINFYGYASQQATMKAVIGKDFIKYITAEPGALLWNSITKEHVVKIKDNDFCVYPTLASLQIRLDLADHFNIGIGIWELGQGLNYFTCLF</sequence>